<accession>A0A1I2IVN2</accession>
<keyword evidence="9" id="KW-1185">Reference proteome</keyword>
<dbReference type="SUPFAM" id="SSF88946">
    <property type="entry name" value="Sigma2 domain of RNA polymerase sigma factors"/>
    <property type="match status" value="1"/>
</dbReference>
<dbReference type="InterPro" id="IPR013324">
    <property type="entry name" value="RNA_pol_sigma_r3/r4-like"/>
</dbReference>
<dbReference type="AlphaFoldDB" id="A0A1I2IVN2"/>
<evidence type="ECO:0000256" key="2">
    <source>
        <dbReference type="ARBA" id="ARBA00023015"/>
    </source>
</evidence>
<comment type="similarity">
    <text evidence="1">Belongs to the sigma-70 factor family. ECF subfamily.</text>
</comment>
<dbReference type="InterPro" id="IPR013325">
    <property type="entry name" value="RNA_pol_sigma_r2"/>
</dbReference>
<feature type="domain" description="RNA polymerase sigma-70 region 2" evidence="6">
    <location>
        <begin position="8"/>
        <end position="73"/>
    </location>
</feature>
<dbReference type="Gene3D" id="1.10.1740.10">
    <property type="match status" value="1"/>
</dbReference>
<dbReference type="Pfam" id="PF08281">
    <property type="entry name" value="Sigma70_r4_2"/>
    <property type="match status" value="1"/>
</dbReference>
<dbReference type="RefSeq" id="WP_307837946.1">
    <property type="nucleotide sequence ID" value="NZ_BOMT01000055.1"/>
</dbReference>
<evidence type="ECO:0000256" key="4">
    <source>
        <dbReference type="ARBA" id="ARBA00023125"/>
    </source>
</evidence>
<evidence type="ECO:0000256" key="3">
    <source>
        <dbReference type="ARBA" id="ARBA00023082"/>
    </source>
</evidence>
<evidence type="ECO:0000313" key="8">
    <source>
        <dbReference type="EMBL" id="SFF44786.1"/>
    </source>
</evidence>
<keyword evidence="4" id="KW-0238">DNA-binding</keyword>
<evidence type="ECO:0000259" key="6">
    <source>
        <dbReference type="Pfam" id="PF04542"/>
    </source>
</evidence>
<dbReference type="Proteomes" id="UP000199645">
    <property type="component" value="Unassembled WGS sequence"/>
</dbReference>
<organism evidence="8 9">
    <name type="scientific">Actinoplanes philippinensis</name>
    <dbReference type="NCBI Taxonomy" id="35752"/>
    <lineage>
        <taxon>Bacteria</taxon>
        <taxon>Bacillati</taxon>
        <taxon>Actinomycetota</taxon>
        <taxon>Actinomycetes</taxon>
        <taxon>Micromonosporales</taxon>
        <taxon>Micromonosporaceae</taxon>
        <taxon>Actinoplanes</taxon>
    </lineage>
</organism>
<dbReference type="GO" id="GO:0003677">
    <property type="term" value="F:DNA binding"/>
    <property type="evidence" value="ECO:0007669"/>
    <property type="project" value="UniProtKB-KW"/>
</dbReference>
<dbReference type="Pfam" id="PF04542">
    <property type="entry name" value="Sigma70_r2"/>
    <property type="match status" value="1"/>
</dbReference>
<reference evidence="8 9" key="1">
    <citation type="submission" date="2016-10" db="EMBL/GenBank/DDBJ databases">
        <authorList>
            <person name="de Groot N.N."/>
        </authorList>
    </citation>
    <scope>NUCLEOTIDE SEQUENCE [LARGE SCALE GENOMIC DNA]</scope>
    <source>
        <strain evidence="8 9">DSM 43019</strain>
    </source>
</reference>
<protein>
    <submittedName>
        <fullName evidence="8">RNA polymerase sigma-70 factor, ECF subfamily</fullName>
    </submittedName>
</protein>
<dbReference type="InterPro" id="IPR039425">
    <property type="entry name" value="RNA_pol_sigma-70-like"/>
</dbReference>
<evidence type="ECO:0000256" key="1">
    <source>
        <dbReference type="ARBA" id="ARBA00010641"/>
    </source>
</evidence>
<feature type="domain" description="RNA polymerase sigma factor 70 region 4 type 2" evidence="7">
    <location>
        <begin position="97"/>
        <end position="149"/>
    </location>
</feature>
<keyword evidence="3" id="KW-0731">Sigma factor</keyword>
<dbReference type="STRING" id="35752.SAMN05421541_110383"/>
<dbReference type="EMBL" id="FONV01000010">
    <property type="protein sequence ID" value="SFF44786.1"/>
    <property type="molecule type" value="Genomic_DNA"/>
</dbReference>
<evidence type="ECO:0000313" key="9">
    <source>
        <dbReference type="Proteomes" id="UP000199645"/>
    </source>
</evidence>
<dbReference type="SUPFAM" id="SSF88659">
    <property type="entry name" value="Sigma3 and sigma4 domains of RNA polymerase sigma factors"/>
    <property type="match status" value="1"/>
</dbReference>
<dbReference type="PANTHER" id="PTHR43133">
    <property type="entry name" value="RNA POLYMERASE ECF-TYPE SIGMA FACTO"/>
    <property type="match status" value="1"/>
</dbReference>
<dbReference type="CDD" id="cd06171">
    <property type="entry name" value="Sigma70_r4"/>
    <property type="match status" value="1"/>
</dbReference>
<dbReference type="InterPro" id="IPR014284">
    <property type="entry name" value="RNA_pol_sigma-70_dom"/>
</dbReference>
<gene>
    <name evidence="8" type="ORF">SAMN05421541_110383</name>
</gene>
<dbReference type="PANTHER" id="PTHR43133:SF50">
    <property type="entry name" value="ECF RNA POLYMERASE SIGMA FACTOR SIGM"/>
    <property type="match status" value="1"/>
</dbReference>
<keyword evidence="5" id="KW-0804">Transcription</keyword>
<dbReference type="InterPro" id="IPR036388">
    <property type="entry name" value="WH-like_DNA-bd_sf"/>
</dbReference>
<dbReference type="GO" id="GO:0006352">
    <property type="term" value="P:DNA-templated transcription initiation"/>
    <property type="evidence" value="ECO:0007669"/>
    <property type="project" value="InterPro"/>
</dbReference>
<sequence>MPSFDDVYAAHYADLTVQLYAYFGDRQDAHDVVQEAFYRALVRWSSVSRYDDPVAWIRRVAWNLAVSRWRRARTALSFLGRQPRVEPQSAGPGPERVALVAALGTLPDTQRRAMVLHYMADMPVAEIADREGVAVGTVKSWLHRGRAALAARLDVTDHSGGE</sequence>
<dbReference type="InterPro" id="IPR007627">
    <property type="entry name" value="RNA_pol_sigma70_r2"/>
</dbReference>
<keyword evidence="2" id="KW-0805">Transcription regulation</keyword>
<dbReference type="GO" id="GO:0016987">
    <property type="term" value="F:sigma factor activity"/>
    <property type="evidence" value="ECO:0007669"/>
    <property type="project" value="UniProtKB-KW"/>
</dbReference>
<proteinExistence type="inferred from homology"/>
<dbReference type="NCBIfam" id="TIGR02937">
    <property type="entry name" value="sigma70-ECF"/>
    <property type="match status" value="1"/>
</dbReference>
<evidence type="ECO:0000259" key="7">
    <source>
        <dbReference type="Pfam" id="PF08281"/>
    </source>
</evidence>
<evidence type="ECO:0000256" key="5">
    <source>
        <dbReference type="ARBA" id="ARBA00023163"/>
    </source>
</evidence>
<dbReference type="Gene3D" id="1.10.10.10">
    <property type="entry name" value="Winged helix-like DNA-binding domain superfamily/Winged helix DNA-binding domain"/>
    <property type="match status" value="1"/>
</dbReference>
<name>A0A1I2IVN2_9ACTN</name>
<dbReference type="InterPro" id="IPR013249">
    <property type="entry name" value="RNA_pol_sigma70_r4_t2"/>
</dbReference>